<dbReference type="EMBL" id="GBRH01282748">
    <property type="protein sequence ID" value="JAD15147.1"/>
    <property type="molecule type" value="Transcribed_RNA"/>
</dbReference>
<protein>
    <submittedName>
        <fullName evidence="1">Uncharacterized protein</fullName>
    </submittedName>
</protein>
<organism evidence="1">
    <name type="scientific">Arundo donax</name>
    <name type="common">Giant reed</name>
    <name type="synonym">Donax arundinaceus</name>
    <dbReference type="NCBI Taxonomy" id="35708"/>
    <lineage>
        <taxon>Eukaryota</taxon>
        <taxon>Viridiplantae</taxon>
        <taxon>Streptophyta</taxon>
        <taxon>Embryophyta</taxon>
        <taxon>Tracheophyta</taxon>
        <taxon>Spermatophyta</taxon>
        <taxon>Magnoliopsida</taxon>
        <taxon>Liliopsida</taxon>
        <taxon>Poales</taxon>
        <taxon>Poaceae</taxon>
        <taxon>PACMAD clade</taxon>
        <taxon>Arundinoideae</taxon>
        <taxon>Arundineae</taxon>
        <taxon>Arundo</taxon>
    </lineage>
</organism>
<dbReference type="AlphaFoldDB" id="A0A0A8XTY7"/>
<name>A0A0A8XTY7_ARUDO</name>
<sequence>MQVYMRCLNRSNLGHMMVEWTCLENLWYHLEKVRQMMTICR</sequence>
<proteinExistence type="predicted"/>
<accession>A0A0A8XTY7</accession>
<evidence type="ECO:0000313" key="1">
    <source>
        <dbReference type="EMBL" id="JAD15147.1"/>
    </source>
</evidence>
<reference evidence="1" key="1">
    <citation type="submission" date="2014-09" db="EMBL/GenBank/DDBJ databases">
        <authorList>
            <person name="Magalhaes I.L.F."/>
            <person name="Oliveira U."/>
            <person name="Santos F.R."/>
            <person name="Vidigal T.H.D.A."/>
            <person name="Brescovit A.D."/>
            <person name="Santos A.J."/>
        </authorList>
    </citation>
    <scope>NUCLEOTIDE SEQUENCE</scope>
    <source>
        <tissue evidence="1">Shoot tissue taken approximately 20 cm above the soil surface</tissue>
    </source>
</reference>
<reference evidence="1" key="2">
    <citation type="journal article" date="2015" name="Data Brief">
        <title>Shoot transcriptome of the giant reed, Arundo donax.</title>
        <authorList>
            <person name="Barrero R.A."/>
            <person name="Guerrero F.D."/>
            <person name="Moolhuijzen P."/>
            <person name="Goolsby J.A."/>
            <person name="Tidwell J."/>
            <person name="Bellgard S.E."/>
            <person name="Bellgard M.I."/>
        </authorList>
    </citation>
    <scope>NUCLEOTIDE SEQUENCE</scope>
    <source>
        <tissue evidence="1">Shoot tissue taken approximately 20 cm above the soil surface</tissue>
    </source>
</reference>